<organism evidence="1 2">
    <name type="scientific">Caulobacter mirabilis</name>
    <dbReference type="NCBI Taxonomy" id="69666"/>
    <lineage>
        <taxon>Bacteria</taxon>
        <taxon>Pseudomonadati</taxon>
        <taxon>Pseudomonadota</taxon>
        <taxon>Alphaproteobacteria</taxon>
        <taxon>Caulobacterales</taxon>
        <taxon>Caulobacteraceae</taxon>
        <taxon>Caulobacter</taxon>
    </lineage>
</organism>
<sequence length="164" mass="17709">MLVLFPCSALAAEAPKPVLSFEDDGDGLVLVIANPSDAPLPIGGTRYAPVGKLRIQIADPEGVPYTSLMAGEGGWWNTGDLISSDTRLPKPFLTLSPGRTVRISQTPEILASGYRPDRAPAKGLCRYRLQGEVFPWGVSWPPIAVESDWRTMDCARLFGAEPMV</sequence>
<name>A0A2D2AVT0_9CAUL</name>
<dbReference type="AlphaFoldDB" id="A0A2D2AVT0"/>
<protein>
    <submittedName>
        <fullName evidence="1">Uncharacterized protein</fullName>
    </submittedName>
</protein>
<evidence type="ECO:0000313" key="1">
    <source>
        <dbReference type="EMBL" id="ATQ42067.1"/>
    </source>
</evidence>
<accession>A0A2D2AVT0</accession>
<dbReference type="EMBL" id="CP024201">
    <property type="protein sequence ID" value="ATQ42067.1"/>
    <property type="molecule type" value="Genomic_DNA"/>
</dbReference>
<reference evidence="1 2" key="1">
    <citation type="submission" date="2017-10" db="EMBL/GenBank/DDBJ databases">
        <title>Genome sequence of Caulobacter mirabilis FWC38.</title>
        <authorList>
            <person name="Fiebig A."/>
            <person name="Crosson S."/>
        </authorList>
    </citation>
    <scope>NUCLEOTIDE SEQUENCE [LARGE SCALE GENOMIC DNA]</scope>
    <source>
        <strain evidence="1 2">FWC 38</strain>
    </source>
</reference>
<evidence type="ECO:0000313" key="2">
    <source>
        <dbReference type="Proteomes" id="UP000228945"/>
    </source>
</evidence>
<gene>
    <name evidence="1" type="ORF">CSW64_06370</name>
</gene>
<dbReference type="KEGG" id="cmb:CSW64_06370"/>
<dbReference type="Proteomes" id="UP000228945">
    <property type="component" value="Chromosome"/>
</dbReference>
<keyword evidence="2" id="KW-1185">Reference proteome</keyword>
<proteinExistence type="predicted"/>